<sequence>MSVPLRRPRTVRALAGGALAVAAVAVPLAAAAPASASGGKPTCTLVARQVLPGITTRASFSVLQVGTVTLKRDAANDALIVRRTTAATGWTTAVELRSGPKVQVQWQRAHDLVQIEAFQSAVYYGPDTLVTEIKTCTR</sequence>
<evidence type="ECO:0000256" key="1">
    <source>
        <dbReference type="SAM" id="SignalP"/>
    </source>
</evidence>
<keyword evidence="1" id="KW-0732">Signal</keyword>
<accession>A0A542E3D8</accession>
<dbReference type="EMBL" id="VFMN01000001">
    <property type="protein sequence ID" value="TQJ09845.1"/>
    <property type="molecule type" value="Genomic_DNA"/>
</dbReference>
<dbReference type="RefSeq" id="WP_141849146.1">
    <property type="nucleotide sequence ID" value="NZ_BAAAPR010000007.1"/>
</dbReference>
<comment type="caution">
    <text evidence="2">The sequence shown here is derived from an EMBL/GenBank/DDBJ whole genome shotgun (WGS) entry which is preliminary data.</text>
</comment>
<reference evidence="2 3" key="1">
    <citation type="submission" date="2019-06" db="EMBL/GenBank/DDBJ databases">
        <title>Sequencing the genomes of 1000 actinobacteria strains.</title>
        <authorList>
            <person name="Klenk H.-P."/>
        </authorList>
    </citation>
    <scope>NUCLEOTIDE SEQUENCE [LARGE SCALE GENOMIC DNA]</scope>
    <source>
        <strain evidence="2 3">DSM 18607</strain>
    </source>
</reference>
<protein>
    <recommendedName>
        <fullName evidence="4">Secreted protein</fullName>
    </recommendedName>
</protein>
<dbReference type="AlphaFoldDB" id="A0A542E3D8"/>
<proteinExistence type="predicted"/>
<feature type="chain" id="PRO_5038841310" description="Secreted protein" evidence="1">
    <location>
        <begin position="37"/>
        <end position="138"/>
    </location>
</feature>
<feature type="signal peptide" evidence="1">
    <location>
        <begin position="1"/>
        <end position="36"/>
    </location>
</feature>
<gene>
    <name evidence="2" type="ORF">FB458_2961</name>
</gene>
<name>A0A542E3D8_9MICO</name>
<dbReference type="Proteomes" id="UP000317893">
    <property type="component" value="Unassembled WGS sequence"/>
</dbReference>
<evidence type="ECO:0000313" key="2">
    <source>
        <dbReference type="EMBL" id="TQJ09845.1"/>
    </source>
</evidence>
<evidence type="ECO:0008006" key="4">
    <source>
        <dbReference type="Google" id="ProtNLM"/>
    </source>
</evidence>
<keyword evidence="3" id="KW-1185">Reference proteome</keyword>
<evidence type="ECO:0000313" key="3">
    <source>
        <dbReference type="Proteomes" id="UP000317893"/>
    </source>
</evidence>
<organism evidence="2 3">
    <name type="scientific">Lapillicoccus jejuensis</name>
    <dbReference type="NCBI Taxonomy" id="402171"/>
    <lineage>
        <taxon>Bacteria</taxon>
        <taxon>Bacillati</taxon>
        <taxon>Actinomycetota</taxon>
        <taxon>Actinomycetes</taxon>
        <taxon>Micrococcales</taxon>
        <taxon>Intrasporangiaceae</taxon>
        <taxon>Lapillicoccus</taxon>
    </lineage>
</organism>